<evidence type="ECO:0000256" key="1">
    <source>
        <dbReference type="ARBA" id="ARBA00022737"/>
    </source>
</evidence>
<feature type="repeat" description="TPR" evidence="3">
    <location>
        <begin position="299"/>
        <end position="332"/>
    </location>
</feature>
<dbReference type="Pfam" id="PF14559">
    <property type="entry name" value="TPR_19"/>
    <property type="match status" value="1"/>
</dbReference>
<accession>A0A1E7Q6L0</accession>
<gene>
    <name evidence="4" type="ORF">BI198_09865</name>
</gene>
<dbReference type="SMART" id="SM00028">
    <property type="entry name" value="TPR"/>
    <property type="match status" value="5"/>
</dbReference>
<dbReference type="EMBL" id="MKEK01000001">
    <property type="protein sequence ID" value="OEY69832.1"/>
    <property type="molecule type" value="Genomic_DNA"/>
</dbReference>
<evidence type="ECO:0000313" key="4">
    <source>
        <dbReference type="EMBL" id="OEY69832.1"/>
    </source>
</evidence>
<dbReference type="PANTHER" id="PTHR44943">
    <property type="entry name" value="CELLULOSE SYNTHASE OPERON PROTEIN C"/>
    <property type="match status" value="1"/>
</dbReference>
<evidence type="ECO:0000256" key="3">
    <source>
        <dbReference type="PROSITE-ProRule" id="PRU00339"/>
    </source>
</evidence>
<sequence>MALIAGCQTSDISAINSVKNNLLVANEQFQNSANTPLHSIESPEQIFILPEEAKVKLHALMNTHVSVREQTKAVLDFIVSYADDGLIYDNSVTRTASETLQYSKANCLSLSILAYSLAQEVGMEANFQDVHIPEYWTSELNQTWLNGHVNLRLKKHRKIDDGTGISVLINSFIVDFDPYSLKNNFKTTAINQQRIVAMFYNNKAAIAVAENNYAQAYAYYKAAINADATFAVTWSNLGILYRQHHLMDLAEQVYQHSLMLNPDSINTLSNLAYLYQRTGKEELAKALEQKVLKRRVNNPYYYLMLGTEAFAQQNFSKGITFFEKTLELDPDNHEAYFGLAKSYVSLNQLAQAERYLIKAKSHTSTVQDKIQYQRKLSILNQIARVD</sequence>
<dbReference type="InterPro" id="IPR011990">
    <property type="entry name" value="TPR-like_helical_dom_sf"/>
</dbReference>
<keyword evidence="2 3" id="KW-0802">TPR repeat</keyword>
<evidence type="ECO:0000313" key="5">
    <source>
        <dbReference type="Proteomes" id="UP000242258"/>
    </source>
</evidence>
<dbReference type="InterPro" id="IPR019734">
    <property type="entry name" value="TPR_rpt"/>
</dbReference>
<dbReference type="STRING" id="1628148.BI198_09865"/>
<reference evidence="5" key="1">
    <citation type="submission" date="2016-09" db="EMBL/GenBank/DDBJ databases">
        <authorList>
            <person name="Wan X."/>
            <person name="Hou S."/>
        </authorList>
    </citation>
    <scope>NUCLEOTIDE SEQUENCE [LARGE SCALE GENOMIC DNA]</scope>
    <source>
        <strain evidence="5">KH87</strain>
    </source>
</reference>
<dbReference type="PANTHER" id="PTHR44943:SF8">
    <property type="entry name" value="TPR REPEAT-CONTAINING PROTEIN MJ0263"/>
    <property type="match status" value="1"/>
</dbReference>
<evidence type="ECO:0000256" key="2">
    <source>
        <dbReference type="ARBA" id="ARBA00022803"/>
    </source>
</evidence>
<name>A0A1E7Q6L0_9GAMM</name>
<keyword evidence="1" id="KW-0677">Repeat</keyword>
<proteinExistence type="predicted"/>
<dbReference type="Gene3D" id="1.25.40.10">
    <property type="entry name" value="Tetratricopeptide repeat domain"/>
    <property type="match status" value="1"/>
</dbReference>
<organism evidence="4 5">
    <name type="scientific">Rheinheimera salexigens</name>
    <dbReference type="NCBI Taxonomy" id="1628148"/>
    <lineage>
        <taxon>Bacteria</taxon>
        <taxon>Pseudomonadati</taxon>
        <taxon>Pseudomonadota</taxon>
        <taxon>Gammaproteobacteria</taxon>
        <taxon>Chromatiales</taxon>
        <taxon>Chromatiaceae</taxon>
        <taxon>Rheinheimera</taxon>
    </lineage>
</organism>
<dbReference type="Proteomes" id="UP000242258">
    <property type="component" value="Unassembled WGS sequence"/>
</dbReference>
<keyword evidence="5" id="KW-1185">Reference proteome</keyword>
<dbReference type="InterPro" id="IPR051685">
    <property type="entry name" value="Ycf3/AcsC/BcsC/TPR_MFPF"/>
</dbReference>
<dbReference type="Pfam" id="PF13181">
    <property type="entry name" value="TPR_8"/>
    <property type="match status" value="1"/>
</dbReference>
<protein>
    <submittedName>
        <fullName evidence="4">Uncharacterized protein</fullName>
    </submittedName>
</protein>
<dbReference type="SUPFAM" id="SSF48452">
    <property type="entry name" value="TPR-like"/>
    <property type="match status" value="1"/>
</dbReference>
<dbReference type="PROSITE" id="PS50005">
    <property type="entry name" value="TPR"/>
    <property type="match status" value="2"/>
</dbReference>
<feature type="repeat" description="TPR" evidence="3">
    <location>
        <begin position="231"/>
        <end position="264"/>
    </location>
</feature>
<comment type="caution">
    <text evidence="4">The sequence shown here is derived from an EMBL/GenBank/DDBJ whole genome shotgun (WGS) entry which is preliminary data.</text>
</comment>
<dbReference type="AlphaFoldDB" id="A0A1E7Q6L0"/>